<proteinExistence type="inferred from homology"/>
<sequence length="439" mass="44062">MDISDYLAAFRRRWVLIVVAALLALGCAAAATAFITPEYSATSRLFISAAGASSASDAYEGNLFSEKRITSYAEIATGRRVAEGVVRELGLPMSPDDVRATITATPLRDSVILDITAVTGDAELSRDIANVAASQTAVVIKSVETSARGGEPTASGSIMEAAVAPGSPSSPSWVRNLLLGLLAGLAVGLVGAFARDRTDTKVRSDAELAAAAGTETLGAVRTLRVSPGAGAPGSDSDFMAVYNQLLGVGGAGVARLVVCGPADAESGAVPAVARGLAVAMTALGDPAVVVETVPQDDAVAGHDSPAAARSPRQQVRPGLFDVLAGRDTLADVLVTDEGAYVVPAGRAGGAGAGVLGSADMDAVLKELGLRFRYVVVAGAGVLDRPDVAVLRAVTDGAVLVGVPGATTTTDVAQAAGRLRTAELRVLGTVAAGAPARVVV</sequence>
<dbReference type="EMBL" id="CP045810">
    <property type="protein sequence ID" value="QHN38503.1"/>
    <property type="molecule type" value="Genomic_DNA"/>
</dbReference>
<evidence type="ECO:0000256" key="1">
    <source>
        <dbReference type="ARBA" id="ARBA00004651"/>
    </source>
</evidence>
<dbReference type="RefSeq" id="WP_005188124.1">
    <property type="nucleotide sequence ID" value="NZ_CP045804.1"/>
</dbReference>
<dbReference type="InterPro" id="IPR003856">
    <property type="entry name" value="LPS_length_determ_N"/>
</dbReference>
<evidence type="ECO:0000256" key="5">
    <source>
        <dbReference type="ARBA" id="ARBA00022989"/>
    </source>
</evidence>
<comment type="subcellular location">
    <subcellularLocation>
        <location evidence="1">Cell membrane</location>
        <topology evidence="1">Multi-pass membrane protein</topology>
    </subcellularLocation>
</comment>
<dbReference type="PANTHER" id="PTHR32309:SF31">
    <property type="entry name" value="CAPSULAR EXOPOLYSACCHARIDE FAMILY"/>
    <property type="match status" value="1"/>
</dbReference>
<dbReference type="AlphaFoldDB" id="A0A857M7Z8"/>
<evidence type="ECO:0000256" key="6">
    <source>
        <dbReference type="ARBA" id="ARBA00023136"/>
    </source>
</evidence>
<evidence type="ECO:0000256" key="2">
    <source>
        <dbReference type="ARBA" id="ARBA00006683"/>
    </source>
</evidence>
<evidence type="ECO:0000256" key="4">
    <source>
        <dbReference type="ARBA" id="ARBA00022692"/>
    </source>
</evidence>
<gene>
    <name evidence="9" type="ORF">GII30_04310</name>
</gene>
<name>A0A857M7Z8_9ACTN</name>
<dbReference type="InterPro" id="IPR050445">
    <property type="entry name" value="Bact_polysacc_biosynth/exp"/>
</dbReference>
<evidence type="ECO:0000259" key="8">
    <source>
        <dbReference type="Pfam" id="PF02706"/>
    </source>
</evidence>
<dbReference type="SUPFAM" id="SSF52540">
    <property type="entry name" value="P-loop containing nucleoside triphosphate hydrolases"/>
    <property type="match status" value="1"/>
</dbReference>
<feature type="domain" description="Polysaccharide chain length determinant N-terminal" evidence="8">
    <location>
        <begin position="1"/>
        <end position="89"/>
    </location>
</feature>
<dbReference type="InterPro" id="IPR027417">
    <property type="entry name" value="P-loop_NTPase"/>
</dbReference>
<reference evidence="9" key="1">
    <citation type="journal article" date="2021" name="Nat. Microbiol.">
        <title>Cocultivation of an ultrasmall environmental parasitic bacterium with lytic ability against bacteria associated with wastewater foams.</title>
        <authorList>
            <person name="Batinovic S."/>
            <person name="Rose J.J.A."/>
            <person name="Ratcliffe J."/>
            <person name="Seviour R.J."/>
            <person name="Petrovski S."/>
        </authorList>
    </citation>
    <scope>NUCLEOTIDE SEQUENCE</scope>
    <source>
        <strain evidence="9">CON44</strain>
    </source>
</reference>
<dbReference type="PANTHER" id="PTHR32309">
    <property type="entry name" value="TYROSINE-PROTEIN KINASE"/>
    <property type="match status" value="1"/>
</dbReference>
<keyword evidence="3" id="KW-1003">Cell membrane</keyword>
<protein>
    <recommendedName>
        <fullName evidence="8">Polysaccharide chain length determinant N-terminal domain-containing protein</fullName>
    </recommendedName>
</protein>
<evidence type="ECO:0000256" key="7">
    <source>
        <dbReference type="SAM" id="Phobius"/>
    </source>
</evidence>
<evidence type="ECO:0000313" key="9">
    <source>
        <dbReference type="EMBL" id="QHN38503.1"/>
    </source>
</evidence>
<keyword evidence="4 7" id="KW-0812">Transmembrane</keyword>
<evidence type="ECO:0000256" key="3">
    <source>
        <dbReference type="ARBA" id="ARBA00022475"/>
    </source>
</evidence>
<feature type="transmembrane region" description="Helical" evidence="7">
    <location>
        <begin position="173"/>
        <end position="194"/>
    </location>
</feature>
<dbReference type="Gene3D" id="3.40.50.300">
    <property type="entry name" value="P-loop containing nucleotide triphosphate hydrolases"/>
    <property type="match status" value="1"/>
</dbReference>
<comment type="similarity">
    <text evidence="2">Belongs to the CpsC/CapA family.</text>
</comment>
<dbReference type="GO" id="GO:0005886">
    <property type="term" value="C:plasma membrane"/>
    <property type="evidence" value="ECO:0007669"/>
    <property type="project" value="UniProtKB-SubCell"/>
</dbReference>
<accession>A0A857M7Z8</accession>
<dbReference type="Pfam" id="PF02706">
    <property type="entry name" value="Wzz"/>
    <property type="match status" value="1"/>
</dbReference>
<keyword evidence="6 7" id="KW-0472">Membrane</keyword>
<organism evidence="9">
    <name type="scientific">Gordonia amarae</name>
    <dbReference type="NCBI Taxonomy" id="36821"/>
    <lineage>
        <taxon>Bacteria</taxon>
        <taxon>Bacillati</taxon>
        <taxon>Actinomycetota</taxon>
        <taxon>Actinomycetes</taxon>
        <taxon>Mycobacteriales</taxon>
        <taxon>Gordoniaceae</taxon>
        <taxon>Gordonia</taxon>
    </lineage>
</organism>
<keyword evidence="5 7" id="KW-1133">Transmembrane helix</keyword>